<reference evidence="1 2" key="1">
    <citation type="journal article" date="2017" name="Curr. Biol.">
        <title>The Evolution of Venom by Co-option of Single-Copy Genes.</title>
        <authorList>
            <person name="Martinson E.O."/>
            <person name="Mrinalini"/>
            <person name="Kelkar Y.D."/>
            <person name="Chang C.H."/>
            <person name="Werren J.H."/>
        </authorList>
    </citation>
    <scope>NUCLEOTIDE SEQUENCE [LARGE SCALE GENOMIC DNA]</scope>
    <source>
        <strain evidence="1 2">Alberta</strain>
        <tissue evidence="1">Whole body</tissue>
    </source>
</reference>
<sequence length="46" mass="5334">MCINTIKVLEERFNSRASELKMVSRVKSCLGLKIVKNHENLGFLRK</sequence>
<organism evidence="1 2">
    <name type="scientific">Trichomalopsis sarcophagae</name>
    <dbReference type="NCBI Taxonomy" id="543379"/>
    <lineage>
        <taxon>Eukaryota</taxon>
        <taxon>Metazoa</taxon>
        <taxon>Ecdysozoa</taxon>
        <taxon>Arthropoda</taxon>
        <taxon>Hexapoda</taxon>
        <taxon>Insecta</taxon>
        <taxon>Pterygota</taxon>
        <taxon>Neoptera</taxon>
        <taxon>Endopterygota</taxon>
        <taxon>Hymenoptera</taxon>
        <taxon>Apocrita</taxon>
        <taxon>Proctotrupomorpha</taxon>
        <taxon>Chalcidoidea</taxon>
        <taxon>Pteromalidae</taxon>
        <taxon>Pteromalinae</taxon>
        <taxon>Trichomalopsis</taxon>
    </lineage>
</organism>
<protein>
    <submittedName>
        <fullName evidence="1">Uncharacterized protein</fullName>
    </submittedName>
</protein>
<dbReference type="EMBL" id="NNAY01003997">
    <property type="protein sequence ID" value="OXU18514.1"/>
    <property type="molecule type" value="Genomic_DNA"/>
</dbReference>
<dbReference type="AlphaFoldDB" id="A0A232EJJ0"/>
<evidence type="ECO:0000313" key="1">
    <source>
        <dbReference type="EMBL" id="OXU18514.1"/>
    </source>
</evidence>
<dbReference type="Proteomes" id="UP000215335">
    <property type="component" value="Unassembled WGS sequence"/>
</dbReference>
<keyword evidence="2" id="KW-1185">Reference proteome</keyword>
<accession>A0A232EJJ0</accession>
<evidence type="ECO:0000313" key="2">
    <source>
        <dbReference type="Proteomes" id="UP000215335"/>
    </source>
</evidence>
<proteinExistence type="predicted"/>
<gene>
    <name evidence="1" type="ORF">TSAR_012308</name>
</gene>
<name>A0A232EJJ0_9HYME</name>
<comment type="caution">
    <text evidence="1">The sequence shown here is derived from an EMBL/GenBank/DDBJ whole genome shotgun (WGS) entry which is preliminary data.</text>
</comment>